<dbReference type="PROSITE" id="PS51257">
    <property type="entry name" value="PROKAR_LIPOPROTEIN"/>
    <property type="match status" value="1"/>
</dbReference>
<dbReference type="HOGENOM" id="CLU_050006_6_3_0"/>
<dbReference type="InterPro" id="IPR013022">
    <property type="entry name" value="Xyl_isomerase-like_TIM-brl"/>
</dbReference>
<gene>
    <name evidence="2" type="ORF">J421_5621</name>
</gene>
<sequence>MDRRQFVTALGTTLAAGCVHRTSASPSSGRAPLSFSTLGCPNWTWAQILDFAKTHEFAAIELRGIQQEMDLTQRPEFAPARLAQSKREVADHGLRIACLGSSAEMHVPESPRRTAWLDEGRRFIDLAHALDAPYVRVFGNKWVAGEERDRTLDRVAAGLRTLGDHAKGSGVTVVLETHGDFTDSPTIVDIMHRADSPTVALLWDAHHTFAFSHEDPEATARQLMPWVRHVHLKDSVPAGSDRRYVLTGRGDVPVREQVEVLVRHGYRGYYNFEWEKRWHPEIEEPEVAFAQYAQAVREYLRGARA</sequence>
<dbReference type="Gene3D" id="3.20.20.150">
    <property type="entry name" value="Divalent-metal-dependent TIM barrel enzymes"/>
    <property type="match status" value="1"/>
</dbReference>
<evidence type="ECO:0000313" key="2">
    <source>
        <dbReference type="EMBL" id="AHG93156.1"/>
    </source>
</evidence>
<dbReference type="GO" id="GO:0016853">
    <property type="term" value="F:isomerase activity"/>
    <property type="evidence" value="ECO:0007669"/>
    <property type="project" value="UniProtKB-KW"/>
</dbReference>
<reference evidence="2 3" key="1">
    <citation type="journal article" date="2014" name="Genome Announc.">
        <title>Genome Sequence and Methylome of Soil Bacterium Gemmatirosa kalamazoonensis KBS708T, a Member of the Rarely Cultivated Gemmatimonadetes Phylum.</title>
        <authorList>
            <person name="Debruyn J.M."/>
            <person name="Radosevich M."/>
            <person name="Wommack K.E."/>
            <person name="Polson S.W."/>
            <person name="Hauser L.J."/>
            <person name="Fawaz M.N."/>
            <person name="Korlach J."/>
            <person name="Tsai Y.C."/>
        </authorList>
    </citation>
    <scope>NUCLEOTIDE SEQUENCE [LARGE SCALE GENOMIC DNA]</scope>
    <source>
        <strain evidence="2 3">KBS708</strain>
        <plasmid evidence="3">Plasmid 2</plasmid>
    </source>
</reference>
<dbReference type="InParanoid" id="W0RR23"/>
<dbReference type="PANTHER" id="PTHR12110:SF53">
    <property type="entry name" value="BLR5974 PROTEIN"/>
    <property type="match status" value="1"/>
</dbReference>
<dbReference type="eggNOG" id="COG1082">
    <property type="taxonomic scope" value="Bacteria"/>
</dbReference>
<feature type="domain" description="Xylose isomerase-like TIM barrel" evidence="1">
    <location>
        <begin position="49"/>
        <end position="284"/>
    </location>
</feature>
<keyword evidence="2" id="KW-0413">Isomerase</keyword>
<dbReference type="EMBL" id="CP007130">
    <property type="protein sequence ID" value="AHG93156.1"/>
    <property type="molecule type" value="Genomic_DNA"/>
</dbReference>
<evidence type="ECO:0000313" key="3">
    <source>
        <dbReference type="Proteomes" id="UP000019151"/>
    </source>
</evidence>
<geneLocation type="plasmid" evidence="2 3">
    <name>2</name>
</geneLocation>
<proteinExistence type="predicted"/>
<dbReference type="AlphaFoldDB" id="W0RR23"/>
<dbReference type="InterPro" id="IPR050312">
    <property type="entry name" value="IolE/XylAMocC-like"/>
</dbReference>
<dbReference type="OrthoDB" id="3185623at2"/>
<accession>W0RR23</accession>
<evidence type="ECO:0000259" key="1">
    <source>
        <dbReference type="Pfam" id="PF01261"/>
    </source>
</evidence>
<name>W0RR23_9BACT</name>
<dbReference type="InterPro" id="IPR036237">
    <property type="entry name" value="Xyl_isomerase-like_sf"/>
</dbReference>
<keyword evidence="2" id="KW-0614">Plasmid</keyword>
<dbReference type="KEGG" id="gba:J421_5621"/>
<dbReference type="RefSeq" id="WP_025414463.1">
    <property type="nucleotide sequence ID" value="NZ_CP007130.1"/>
</dbReference>
<organism evidence="2 3">
    <name type="scientific">Gemmatirosa kalamazoonensis</name>
    <dbReference type="NCBI Taxonomy" id="861299"/>
    <lineage>
        <taxon>Bacteria</taxon>
        <taxon>Pseudomonadati</taxon>
        <taxon>Gemmatimonadota</taxon>
        <taxon>Gemmatimonadia</taxon>
        <taxon>Gemmatimonadales</taxon>
        <taxon>Gemmatimonadaceae</taxon>
        <taxon>Gemmatirosa</taxon>
    </lineage>
</organism>
<dbReference type="Pfam" id="PF01261">
    <property type="entry name" value="AP_endonuc_2"/>
    <property type="match status" value="1"/>
</dbReference>
<protein>
    <submittedName>
        <fullName evidence="2">Xylose isomerase domain-containing protein TIM barrel</fullName>
    </submittedName>
</protein>
<dbReference type="Proteomes" id="UP000019151">
    <property type="component" value="Plasmid 2"/>
</dbReference>
<dbReference type="SUPFAM" id="SSF51658">
    <property type="entry name" value="Xylose isomerase-like"/>
    <property type="match status" value="1"/>
</dbReference>
<dbReference type="PANTHER" id="PTHR12110">
    <property type="entry name" value="HYDROXYPYRUVATE ISOMERASE"/>
    <property type="match status" value="1"/>
</dbReference>
<keyword evidence="3" id="KW-1185">Reference proteome</keyword>